<dbReference type="EMBL" id="FR905623">
    <property type="protein sequence ID" value="CDQ80572.1"/>
    <property type="molecule type" value="Genomic_DNA"/>
</dbReference>
<organism evidence="1 2">
    <name type="scientific">Oncorhynchus mykiss</name>
    <name type="common">Rainbow trout</name>
    <name type="synonym">Salmo gairdneri</name>
    <dbReference type="NCBI Taxonomy" id="8022"/>
    <lineage>
        <taxon>Eukaryota</taxon>
        <taxon>Metazoa</taxon>
        <taxon>Chordata</taxon>
        <taxon>Craniata</taxon>
        <taxon>Vertebrata</taxon>
        <taxon>Euteleostomi</taxon>
        <taxon>Actinopterygii</taxon>
        <taxon>Neopterygii</taxon>
        <taxon>Teleostei</taxon>
        <taxon>Protacanthopterygii</taxon>
        <taxon>Salmoniformes</taxon>
        <taxon>Salmonidae</taxon>
        <taxon>Salmoninae</taxon>
        <taxon>Oncorhynchus</taxon>
    </lineage>
</organism>
<dbReference type="Proteomes" id="UP000193380">
    <property type="component" value="Unassembled WGS sequence"/>
</dbReference>
<proteinExistence type="predicted"/>
<accession>A0A060XMU8</accession>
<evidence type="ECO:0000313" key="2">
    <source>
        <dbReference type="Proteomes" id="UP000193380"/>
    </source>
</evidence>
<evidence type="ECO:0000313" key="1">
    <source>
        <dbReference type="EMBL" id="CDQ80572.1"/>
    </source>
</evidence>
<gene>
    <name evidence="1" type="ORF">GSONMT00015900001</name>
</gene>
<reference evidence="1" key="2">
    <citation type="submission" date="2014-03" db="EMBL/GenBank/DDBJ databases">
        <authorList>
            <person name="Genoscope - CEA"/>
        </authorList>
    </citation>
    <scope>NUCLEOTIDE SEQUENCE</scope>
</reference>
<dbReference type="PaxDb" id="8022-A0A060XMU8"/>
<protein>
    <submittedName>
        <fullName evidence="1">Uncharacterized protein</fullName>
    </submittedName>
</protein>
<dbReference type="PANTHER" id="PTHR31025:SF25">
    <property type="entry name" value="ZINC FINGER (C2H2)-60"/>
    <property type="match status" value="1"/>
</dbReference>
<name>A0A060XMU8_ONCMY</name>
<dbReference type="AlphaFoldDB" id="A0A060XMU8"/>
<sequence>MAKTFSYQRQDVVQALPVKYFKERWPALFEPTQLNENKFRRITTVSLESTFMQKLDKYTPKPLDLFKSKGGAVKADIPIMFFKITFLLLHTSISACTSSSAHLSLQC</sequence>
<reference evidence="1" key="1">
    <citation type="journal article" date="2014" name="Nat. Commun.">
        <title>The rainbow trout genome provides novel insights into evolution after whole-genome duplication in vertebrates.</title>
        <authorList>
            <person name="Berthelot C."/>
            <person name="Brunet F."/>
            <person name="Chalopin D."/>
            <person name="Juanchich A."/>
            <person name="Bernard M."/>
            <person name="Noel B."/>
            <person name="Bento P."/>
            <person name="Da Silva C."/>
            <person name="Labadie K."/>
            <person name="Alberti A."/>
            <person name="Aury J.M."/>
            <person name="Louis A."/>
            <person name="Dehais P."/>
            <person name="Bardou P."/>
            <person name="Montfort J."/>
            <person name="Klopp C."/>
            <person name="Cabau C."/>
            <person name="Gaspin C."/>
            <person name="Thorgaard G.H."/>
            <person name="Boussaha M."/>
            <person name="Quillet E."/>
            <person name="Guyomard R."/>
            <person name="Galiana D."/>
            <person name="Bobe J."/>
            <person name="Volff J.N."/>
            <person name="Genet C."/>
            <person name="Wincker P."/>
            <person name="Jaillon O."/>
            <person name="Roest Crollius H."/>
            <person name="Guiguen Y."/>
        </authorList>
    </citation>
    <scope>NUCLEOTIDE SEQUENCE [LARGE SCALE GENOMIC DNA]</scope>
</reference>
<dbReference type="PANTHER" id="PTHR31025">
    <property type="entry name" value="SI:CH211-196P9.1-RELATED"/>
    <property type="match status" value="1"/>
</dbReference>